<dbReference type="InterPro" id="IPR025736">
    <property type="entry name" value="PucR_C-HTH_dom"/>
</dbReference>
<gene>
    <name evidence="5" type="ORF">ACFOUV_07065</name>
</gene>
<dbReference type="Proteomes" id="UP001595772">
    <property type="component" value="Unassembled WGS sequence"/>
</dbReference>
<feature type="domain" description="Purine catabolism PurC-like" evidence="2">
    <location>
        <begin position="7"/>
        <end position="126"/>
    </location>
</feature>
<protein>
    <submittedName>
        <fullName evidence="5">PucR family transcriptional regulator</fullName>
    </submittedName>
</protein>
<dbReference type="InterPro" id="IPR051448">
    <property type="entry name" value="CdaR-like_regulators"/>
</dbReference>
<sequence>MQYTVKDLITNPLLNSANLLAAETIISSQPIDSVTVMEMPVEDFVRENELVLTTAIGCGNNPDLFLSYVEAICNAGAAAMAISTGRHVLEIPQQIISYCQGQNFPLIELPWELRFGDIIKITLEQINQWEQNSQGKADIIQRKLLQLYLDNQSLDEAVSYLSQELKMEIFVENEDSGWLDTKLIESESLLPSFHQAEPSLNHLKDGHFTQTLPMHLATQESYHLHLQSKSPNATPIPWLILNQAVTILSLWILKEQSKVDQQEKEKEEFMQILLSGDWNATGKSEFTKQAEKLGFDVQLSYVCMVGYPENLVEFYTISGSDSINQIEKTFKRSVSNILESSATLLRKKVIYTFQRHFVIVFLECTQENVTQQTHLFLDKMDVAVGKNEIPAFSWGIGENQAGKFTFHQSHQNARTALEIGRSHKGPGLRFTYANTGIYQLLAALMNNPSATEIMHATIGNIASYDRNKGLDLLHTLATYIYHQKNVSQTARTLSLHRQSLLYRLRKIEKLTDRTLDDPDDVFLLDLCLKLWKVRFEKG</sequence>
<dbReference type="InterPro" id="IPR041522">
    <property type="entry name" value="CdaR_GGDEF"/>
</dbReference>
<name>A0ABV8GZV8_9BACI</name>
<comment type="similarity">
    <text evidence="1">Belongs to the CdaR family.</text>
</comment>
<dbReference type="InterPro" id="IPR042070">
    <property type="entry name" value="PucR_C-HTH_sf"/>
</dbReference>
<reference evidence="6" key="1">
    <citation type="journal article" date="2019" name="Int. J. Syst. Evol. Microbiol.">
        <title>The Global Catalogue of Microorganisms (GCM) 10K type strain sequencing project: providing services to taxonomists for standard genome sequencing and annotation.</title>
        <authorList>
            <consortium name="The Broad Institute Genomics Platform"/>
            <consortium name="The Broad Institute Genome Sequencing Center for Infectious Disease"/>
            <person name="Wu L."/>
            <person name="Ma J."/>
        </authorList>
    </citation>
    <scope>NUCLEOTIDE SEQUENCE [LARGE SCALE GENOMIC DNA]</scope>
    <source>
        <strain evidence="6">IBRC-M 10703</strain>
    </source>
</reference>
<keyword evidence="6" id="KW-1185">Reference proteome</keyword>
<evidence type="ECO:0000259" key="4">
    <source>
        <dbReference type="Pfam" id="PF17853"/>
    </source>
</evidence>
<dbReference type="PANTHER" id="PTHR33744">
    <property type="entry name" value="CARBOHYDRATE DIACID REGULATOR"/>
    <property type="match status" value="1"/>
</dbReference>
<dbReference type="Gene3D" id="1.10.10.2840">
    <property type="entry name" value="PucR C-terminal helix-turn-helix domain"/>
    <property type="match status" value="1"/>
</dbReference>
<organism evidence="5 6">
    <name type="scientific">Oceanobacillus longus</name>
    <dbReference type="NCBI Taxonomy" id="930120"/>
    <lineage>
        <taxon>Bacteria</taxon>
        <taxon>Bacillati</taxon>
        <taxon>Bacillota</taxon>
        <taxon>Bacilli</taxon>
        <taxon>Bacillales</taxon>
        <taxon>Bacillaceae</taxon>
        <taxon>Oceanobacillus</taxon>
    </lineage>
</organism>
<dbReference type="Pfam" id="PF17853">
    <property type="entry name" value="GGDEF_2"/>
    <property type="match status" value="1"/>
</dbReference>
<evidence type="ECO:0000256" key="1">
    <source>
        <dbReference type="ARBA" id="ARBA00006754"/>
    </source>
</evidence>
<feature type="domain" description="PucR C-terminal helix-turn-helix" evidence="3">
    <location>
        <begin position="472"/>
        <end position="529"/>
    </location>
</feature>
<proteinExistence type="inferred from homology"/>
<comment type="caution">
    <text evidence="5">The sequence shown here is derived from an EMBL/GenBank/DDBJ whole genome shotgun (WGS) entry which is preliminary data.</text>
</comment>
<dbReference type="Pfam" id="PF07905">
    <property type="entry name" value="PucR"/>
    <property type="match status" value="1"/>
</dbReference>
<dbReference type="EMBL" id="JBHSAO010000004">
    <property type="protein sequence ID" value="MFC4023581.1"/>
    <property type="molecule type" value="Genomic_DNA"/>
</dbReference>
<evidence type="ECO:0000259" key="3">
    <source>
        <dbReference type="Pfam" id="PF13556"/>
    </source>
</evidence>
<dbReference type="PANTHER" id="PTHR33744:SF1">
    <property type="entry name" value="DNA-BINDING TRANSCRIPTIONAL ACTIVATOR ADER"/>
    <property type="match status" value="1"/>
</dbReference>
<dbReference type="Pfam" id="PF13556">
    <property type="entry name" value="HTH_30"/>
    <property type="match status" value="1"/>
</dbReference>
<feature type="domain" description="CdaR GGDEF-like" evidence="4">
    <location>
        <begin position="284"/>
        <end position="419"/>
    </location>
</feature>
<evidence type="ECO:0000313" key="6">
    <source>
        <dbReference type="Proteomes" id="UP001595772"/>
    </source>
</evidence>
<evidence type="ECO:0000313" key="5">
    <source>
        <dbReference type="EMBL" id="MFC4023581.1"/>
    </source>
</evidence>
<accession>A0ABV8GZV8</accession>
<dbReference type="RefSeq" id="WP_379496083.1">
    <property type="nucleotide sequence ID" value="NZ_JBHSAO010000004.1"/>
</dbReference>
<dbReference type="InterPro" id="IPR012914">
    <property type="entry name" value="PucR_dom"/>
</dbReference>
<evidence type="ECO:0000259" key="2">
    <source>
        <dbReference type="Pfam" id="PF07905"/>
    </source>
</evidence>